<dbReference type="Gene3D" id="3.30.2350.10">
    <property type="entry name" value="Pseudouridine synthase"/>
    <property type="match status" value="1"/>
</dbReference>
<dbReference type="InterPro" id="IPR032819">
    <property type="entry name" value="TruB_C"/>
</dbReference>
<dbReference type="PANTHER" id="PTHR13767:SF2">
    <property type="entry name" value="PSEUDOURIDYLATE SYNTHASE TRUB1"/>
    <property type="match status" value="1"/>
</dbReference>
<dbReference type="InterPro" id="IPR014780">
    <property type="entry name" value="tRNA_psdUridine_synth_TruB"/>
</dbReference>
<evidence type="ECO:0000259" key="6">
    <source>
        <dbReference type="Pfam" id="PF01509"/>
    </source>
</evidence>
<feature type="domain" description="Pseudouridine synthase II N-terminal" evidence="6">
    <location>
        <begin position="36"/>
        <end position="190"/>
    </location>
</feature>
<comment type="similarity">
    <text evidence="2 5">Belongs to the pseudouridine synthase TruB family. Type 1 subfamily.</text>
</comment>
<dbReference type="GO" id="GO:0031119">
    <property type="term" value="P:tRNA pseudouridine synthesis"/>
    <property type="evidence" value="ECO:0007669"/>
    <property type="project" value="UniProtKB-UniRule"/>
</dbReference>
<feature type="active site" description="Nucleophile" evidence="5">
    <location>
        <position position="51"/>
    </location>
</feature>
<dbReference type="HAMAP" id="MF_01080">
    <property type="entry name" value="TruB_bact"/>
    <property type="match status" value="1"/>
</dbReference>
<dbReference type="Proteomes" id="UP000231436">
    <property type="component" value="Unassembled WGS sequence"/>
</dbReference>
<evidence type="ECO:0000256" key="3">
    <source>
        <dbReference type="ARBA" id="ARBA00022694"/>
    </source>
</evidence>
<evidence type="ECO:0000256" key="5">
    <source>
        <dbReference type="HAMAP-Rule" id="MF_01080"/>
    </source>
</evidence>
<dbReference type="SUPFAM" id="SSF55120">
    <property type="entry name" value="Pseudouridine synthase"/>
    <property type="match status" value="1"/>
</dbReference>
<dbReference type="EMBL" id="PFEU01000012">
    <property type="protein sequence ID" value="PJE76779.1"/>
    <property type="molecule type" value="Genomic_DNA"/>
</dbReference>
<dbReference type="Pfam" id="PF16198">
    <property type="entry name" value="TruB_C_2"/>
    <property type="match status" value="1"/>
</dbReference>
<dbReference type="CDD" id="cd02573">
    <property type="entry name" value="PseudoU_synth_EcTruB"/>
    <property type="match status" value="1"/>
</dbReference>
<name>A0A2M8LH51_9BACT</name>
<dbReference type="AlphaFoldDB" id="A0A2M8LH51"/>
<accession>A0A2M8LH51</accession>
<dbReference type="Pfam" id="PF01509">
    <property type="entry name" value="TruB_N"/>
    <property type="match status" value="1"/>
</dbReference>
<evidence type="ECO:0000256" key="1">
    <source>
        <dbReference type="ARBA" id="ARBA00000385"/>
    </source>
</evidence>
<dbReference type="GO" id="GO:0160148">
    <property type="term" value="F:tRNA pseudouridine(55) synthase activity"/>
    <property type="evidence" value="ECO:0007669"/>
    <property type="project" value="UniProtKB-EC"/>
</dbReference>
<dbReference type="InterPro" id="IPR002501">
    <property type="entry name" value="PsdUridine_synth_N"/>
</dbReference>
<evidence type="ECO:0000256" key="4">
    <source>
        <dbReference type="ARBA" id="ARBA00023235"/>
    </source>
</evidence>
<keyword evidence="3 5" id="KW-0819">tRNA processing</keyword>
<dbReference type="GO" id="GO:0003723">
    <property type="term" value="F:RNA binding"/>
    <property type="evidence" value="ECO:0007669"/>
    <property type="project" value="InterPro"/>
</dbReference>
<comment type="catalytic activity">
    <reaction evidence="1 5">
        <text>uridine(55) in tRNA = pseudouridine(55) in tRNA</text>
        <dbReference type="Rhea" id="RHEA:42532"/>
        <dbReference type="Rhea" id="RHEA-COMP:10101"/>
        <dbReference type="Rhea" id="RHEA-COMP:10102"/>
        <dbReference type="ChEBI" id="CHEBI:65314"/>
        <dbReference type="ChEBI" id="CHEBI:65315"/>
        <dbReference type="EC" id="5.4.99.25"/>
    </reaction>
</comment>
<comment type="function">
    <text evidence="5">Responsible for synthesis of pseudouridine from uracil-55 in the psi GC loop of transfer RNAs.</text>
</comment>
<evidence type="ECO:0000256" key="2">
    <source>
        <dbReference type="ARBA" id="ARBA00005642"/>
    </source>
</evidence>
<organism evidence="8 9">
    <name type="scientific">Candidatus Uhrbacteria bacterium CG10_big_fil_rev_8_21_14_0_10_48_16</name>
    <dbReference type="NCBI Taxonomy" id="1975038"/>
    <lineage>
        <taxon>Bacteria</taxon>
        <taxon>Candidatus Uhriibacteriota</taxon>
    </lineage>
</organism>
<feature type="domain" description="tRNA pseudouridylate synthase B C-terminal" evidence="7">
    <location>
        <begin position="191"/>
        <end position="233"/>
    </location>
</feature>
<proteinExistence type="inferred from homology"/>
<protein>
    <recommendedName>
        <fullName evidence="5">tRNA pseudouridine synthase B</fullName>
        <ecNumber evidence="5">5.4.99.25</ecNumber>
    </recommendedName>
    <alternativeName>
        <fullName evidence="5">tRNA pseudouridine(55) synthase</fullName>
        <shortName evidence="5">Psi55 synthase</shortName>
    </alternativeName>
    <alternativeName>
        <fullName evidence="5">tRNA pseudouridylate synthase</fullName>
    </alternativeName>
    <alternativeName>
        <fullName evidence="5">tRNA-uridine isomerase</fullName>
    </alternativeName>
</protein>
<evidence type="ECO:0000313" key="9">
    <source>
        <dbReference type="Proteomes" id="UP000231436"/>
    </source>
</evidence>
<evidence type="ECO:0000259" key="7">
    <source>
        <dbReference type="Pfam" id="PF16198"/>
    </source>
</evidence>
<comment type="caution">
    <text evidence="8">The sequence shown here is derived from an EMBL/GenBank/DDBJ whole genome shotgun (WGS) entry which is preliminary data.</text>
</comment>
<dbReference type="GO" id="GO:1990481">
    <property type="term" value="P:mRNA pseudouridine synthesis"/>
    <property type="evidence" value="ECO:0007669"/>
    <property type="project" value="TreeGrafter"/>
</dbReference>
<keyword evidence="4 5" id="KW-0413">Isomerase</keyword>
<dbReference type="EC" id="5.4.99.25" evidence="5"/>
<reference evidence="9" key="1">
    <citation type="submission" date="2017-09" db="EMBL/GenBank/DDBJ databases">
        <title>Depth-based differentiation of microbial function through sediment-hosted aquifers and enrichment of novel symbionts in the deep terrestrial subsurface.</title>
        <authorList>
            <person name="Probst A.J."/>
            <person name="Ladd B."/>
            <person name="Jarett J.K."/>
            <person name="Geller-Mcgrath D.E."/>
            <person name="Sieber C.M.K."/>
            <person name="Emerson J.B."/>
            <person name="Anantharaman K."/>
            <person name="Thomas B.C."/>
            <person name="Malmstrom R."/>
            <person name="Stieglmeier M."/>
            <person name="Klingl A."/>
            <person name="Woyke T."/>
            <person name="Ryan C.M."/>
            <person name="Banfield J.F."/>
        </authorList>
    </citation>
    <scope>NUCLEOTIDE SEQUENCE [LARGE SCALE GENOMIC DNA]</scope>
</reference>
<dbReference type="NCBIfam" id="TIGR00431">
    <property type="entry name" value="TruB"/>
    <property type="match status" value="1"/>
</dbReference>
<dbReference type="PANTHER" id="PTHR13767">
    <property type="entry name" value="TRNA-PSEUDOURIDINE SYNTHASE"/>
    <property type="match status" value="1"/>
</dbReference>
<evidence type="ECO:0000313" key="8">
    <source>
        <dbReference type="EMBL" id="PJE76779.1"/>
    </source>
</evidence>
<gene>
    <name evidence="5 8" type="primary">truB</name>
    <name evidence="8" type="ORF">COV05_02740</name>
</gene>
<sequence>MPKSQVINQETTQKEGFLLIDKPAGMTSHDVVNRVRRFTGERRVGHAGTLDPFATGLLIVGVGRGATREMQNLVGLDKRYEATFILGASSTTDDMEGEILATPLNPHLREEEIEDALKQFIGEIEQIPPTYSAIKIGGKKMYEAAREGKPLEAKPRNVTIYSIKPISAPTVQDHTVHIDLVIHCSTGTYIRAIARDLGKALGGGGYVEELRRTSIGPFTIDQAHALESLKEGVEEALVPVKDLLSPL</sequence>
<dbReference type="InterPro" id="IPR020103">
    <property type="entry name" value="PsdUridine_synth_cat_dom_sf"/>
</dbReference>